<gene>
    <name evidence="2" type="ORF">B0T21DRAFT_411248</name>
</gene>
<dbReference type="Proteomes" id="UP001172159">
    <property type="component" value="Unassembled WGS sequence"/>
</dbReference>
<reference evidence="2" key="1">
    <citation type="submission" date="2023-06" db="EMBL/GenBank/DDBJ databases">
        <title>Genome-scale phylogeny and comparative genomics of the fungal order Sordariales.</title>
        <authorList>
            <consortium name="Lawrence Berkeley National Laboratory"/>
            <person name="Hensen N."/>
            <person name="Bonometti L."/>
            <person name="Westerberg I."/>
            <person name="Brannstrom I.O."/>
            <person name="Guillou S."/>
            <person name="Cros-Aarteil S."/>
            <person name="Calhoun S."/>
            <person name="Haridas S."/>
            <person name="Kuo A."/>
            <person name="Mondo S."/>
            <person name="Pangilinan J."/>
            <person name="Riley R."/>
            <person name="Labutti K."/>
            <person name="Andreopoulos B."/>
            <person name="Lipzen A."/>
            <person name="Chen C."/>
            <person name="Yanf M."/>
            <person name="Daum C."/>
            <person name="Ng V."/>
            <person name="Clum A."/>
            <person name="Steindorff A."/>
            <person name="Ohm R."/>
            <person name="Martin F."/>
            <person name="Silar P."/>
            <person name="Natvig D."/>
            <person name="Lalanne C."/>
            <person name="Gautier V."/>
            <person name="Ament-Velasquez S.L."/>
            <person name="Kruys A."/>
            <person name="Hutchinson M.I."/>
            <person name="Powell A.J."/>
            <person name="Barry K."/>
            <person name="Miller A.N."/>
            <person name="Grigoriev I.V."/>
            <person name="Debuchy R."/>
            <person name="Gladieux P."/>
            <person name="Thoren M.H."/>
            <person name="Johannesson H."/>
        </authorList>
    </citation>
    <scope>NUCLEOTIDE SEQUENCE</scope>
    <source>
        <strain evidence="2">CBS 540.89</strain>
    </source>
</reference>
<evidence type="ECO:0000313" key="3">
    <source>
        <dbReference type="Proteomes" id="UP001172159"/>
    </source>
</evidence>
<name>A0AA40EC45_9PEZI</name>
<sequence length="116" mass="12813">MDQKTDSEAASDKTKSPTLRKPGKFSAPTASDKATTAQKGLNTSQTDGITPPTIAIARGFLYQHDREQQQHSTGSDTQSHHDEFTKTVEHMDSAIGESESRLNAHEKWLEGFRKVN</sequence>
<evidence type="ECO:0000256" key="1">
    <source>
        <dbReference type="SAM" id="MobiDB-lite"/>
    </source>
</evidence>
<feature type="compositionally biased region" description="Basic and acidic residues" evidence="1">
    <location>
        <begin position="78"/>
        <end position="104"/>
    </location>
</feature>
<dbReference type="EMBL" id="JAUKTV010000006">
    <property type="protein sequence ID" value="KAK0736039.1"/>
    <property type="molecule type" value="Genomic_DNA"/>
</dbReference>
<protein>
    <submittedName>
        <fullName evidence="2">Uncharacterized protein</fullName>
    </submittedName>
</protein>
<feature type="compositionally biased region" description="Polar residues" evidence="1">
    <location>
        <begin position="28"/>
        <end position="48"/>
    </location>
</feature>
<keyword evidence="3" id="KW-1185">Reference proteome</keyword>
<feature type="region of interest" description="Disordered" evidence="1">
    <location>
        <begin position="1"/>
        <end position="104"/>
    </location>
</feature>
<comment type="caution">
    <text evidence="2">The sequence shown here is derived from an EMBL/GenBank/DDBJ whole genome shotgun (WGS) entry which is preliminary data.</text>
</comment>
<feature type="compositionally biased region" description="Basic and acidic residues" evidence="1">
    <location>
        <begin position="1"/>
        <end position="15"/>
    </location>
</feature>
<proteinExistence type="predicted"/>
<accession>A0AA40EC45</accession>
<organism evidence="2 3">
    <name type="scientific">Apiosordaria backusii</name>
    <dbReference type="NCBI Taxonomy" id="314023"/>
    <lineage>
        <taxon>Eukaryota</taxon>
        <taxon>Fungi</taxon>
        <taxon>Dikarya</taxon>
        <taxon>Ascomycota</taxon>
        <taxon>Pezizomycotina</taxon>
        <taxon>Sordariomycetes</taxon>
        <taxon>Sordariomycetidae</taxon>
        <taxon>Sordariales</taxon>
        <taxon>Lasiosphaeriaceae</taxon>
        <taxon>Apiosordaria</taxon>
    </lineage>
</organism>
<evidence type="ECO:0000313" key="2">
    <source>
        <dbReference type="EMBL" id="KAK0736039.1"/>
    </source>
</evidence>
<dbReference type="AlphaFoldDB" id="A0AA40EC45"/>